<feature type="non-terminal residue" evidence="7">
    <location>
        <position position="1"/>
    </location>
</feature>
<evidence type="ECO:0008006" key="9">
    <source>
        <dbReference type="Google" id="ProtNLM"/>
    </source>
</evidence>
<dbReference type="GeneID" id="63833185"/>
<feature type="compositionally biased region" description="Low complexity" evidence="6">
    <location>
        <begin position="100"/>
        <end position="113"/>
    </location>
</feature>
<accession>A0A9P5CK61</accession>
<feature type="non-terminal residue" evidence="7">
    <location>
        <position position="649"/>
    </location>
</feature>
<feature type="region of interest" description="Disordered" evidence="6">
    <location>
        <begin position="78"/>
        <end position="140"/>
    </location>
</feature>
<dbReference type="AlphaFoldDB" id="A0A9P5CK61"/>
<dbReference type="GO" id="GO:0000976">
    <property type="term" value="F:transcription cis-regulatory region binding"/>
    <property type="evidence" value="ECO:0007669"/>
    <property type="project" value="TreeGrafter"/>
</dbReference>
<keyword evidence="8" id="KW-1185">Reference proteome</keyword>
<dbReference type="OrthoDB" id="5217604at2759"/>
<comment type="subcellular location">
    <subcellularLocation>
        <location evidence="1">Nucleus</location>
    </subcellularLocation>
</comment>
<dbReference type="GO" id="GO:0000981">
    <property type="term" value="F:DNA-binding transcription factor activity, RNA polymerase II-specific"/>
    <property type="evidence" value="ECO:0007669"/>
    <property type="project" value="InterPro"/>
</dbReference>
<proteinExistence type="predicted"/>
<evidence type="ECO:0000256" key="2">
    <source>
        <dbReference type="ARBA" id="ARBA00023015"/>
    </source>
</evidence>
<evidence type="ECO:0000256" key="1">
    <source>
        <dbReference type="ARBA" id="ARBA00004123"/>
    </source>
</evidence>
<protein>
    <recommendedName>
        <fullName evidence="9">Zn(2)-C6 fungal-type domain-containing protein</fullName>
    </recommendedName>
</protein>
<dbReference type="EMBL" id="MU032353">
    <property type="protein sequence ID" value="KAF3760415.1"/>
    <property type="molecule type" value="Genomic_DNA"/>
</dbReference>
<organism evidence="7 8">
    <name type="scientific">Cryphonectria parasitica (strain ATCC 38755 / EP155)</name>
    <dbReference type="NCBI Taxonomy" id="660469"/>
    <lineage>
        <taxon>Eukaryota</taxon>
        <taxon>Fungi</taxon>
        <taxon>Dikarya</taxon>
        <taxon>Ascomycota</taxon>
        <taxon>Pezizomycotina</taxon>
        <taxon>Sordariomycetes</taxon>
        <taxon>Sordariomycetidae</taxon>
        <taxon>Diaporthales</taxon>
        <taxon>Cryphonectriaceae</taxon>
        <taxon>Cryphonectria-Endothia species complex</taxon>
        <taxon>Cryphonectria</taxon>
    </lineage>
</organism>
<keyword evidence="3" id="KW-0238">DNA-binding</keyword>
<dbReference type="Proteomes" id="UP000803844">
    <property type="component" value="Unassembled WGS sequence"/>
</dbReference>
<keyword evidence="4" id="KW-0804">Transcription</keyword>
<gene>
    <name evidence="7" type="ORF">M406DRAFT_237312</name>
</gene>
<evidence type="ECO:0000256" key="5">
    <source>
        <dbReference type="ARBA" id="ARBA00023242"/>
    </source>
</evidence>
<comment type="caution">
    <text evidence="7">The sequence shown here is derived from an EMBL/GenBank/DDBJ whole genome shotgun (WGS) entry which is preliminary data.</text>
</comment>
<sequence>IPAPYGGACTNCAKAKCRCTYRAGEDTQRCYRLGKQCTLQVSARRWNDRQTNSSRIAHLEQKVEDLLGLLKSQTAAGLARPSAEPGYSPGPGRDVITTFSSASSTAHSLGSLGEAPSEEGGVQDQDDLAQSLPPNGYLNRPPFLSEKVPASLRFGAVPAKASQGQSRAAILTERLTPDEAEQNLVEFRAHYGSACPFVYLPPEVTSQQLLEEKPFTWLNIMAVTTKSLRQQQLMHGAVRQQLADEMVLANEKSIDLLYGLLIYISWSHTHRGTKPHLTLMGTLVQSLVYDLVLHKPLAESSNVTFFTNYACAEPPEKDRAEANRAILGAYLITSIVATSHKRLEPLRWTPFLDECLESLSQEPEWVGDQSLVLLVKYQLVIDQMCGDKADQAPQHPQSRGAAPPTFYIDALRAHVQNIGRQTPVELESEENVLSSSLYAELVINESAIHPTTDTTTATPTQSPDLQRHALLASELSIVRRWLDMFFAITPSRYWALGFSFWSQLAHMLIVLFRLTVRVDPAWDPAAVHAALDISVVCDRLAGGFAEASAARWHDEGEDNEDDVPMDFFAKCHQWILRLRERWLAEIEAVNVRKGGGESVRANGEDYGATLIDAEEVDFDDGTAASSLAMSLFAQPGGPWLTDVFTSSWD</sequence>
<dbReference type="PANTHER" id="PTHR31845:SF32">
    <property type="entry name" value="MISCELLANEOUS ZN(II)2CYS6 TRANSCRIPTION FACTOR (EUROFUNG)-RELATED"/>
    <property type="match status" value="1"/>
</dbReference>
<keyword evidence="2" id="KW-0805">Transcription regulation</keyword>
<dbReference type="Gene3D" id="4.10.240.10">
    <property type="entry name" value="Zn(2)-C6 fungal-type DNA-binding domain"/>
    <property type="match status" value="1"/>
</dbReference>
<dbReference type="InterPro" id="IPR036864">
    <property type="entry name" value="Zn2-C6_fun-type_DNA-bd_sf"/>
</dbReference>
<evidence type="ECO:0000313" key="7">
    <source>
        <dbReference type="EMBL" id="KAF3760415.1"/>
    </source>
</evidence>
<evidence type="ECO:0000256" key="6">
    <source>
        <dbReference type="SAM" id="MobiDB-lite"/>
    </source>
</evidence>
<dbReference type="InterPro" id="IPR051089">
    <property type="entry name" value="prtT"/>
</dbReference>
<evidence type="ECO:0000256" key="4">
    <source>
        <dbReference type="ARBA" id="ARBA00023163"/>
    </source>
</evidence>
<keyword evidence="5" id="KW-0539">Nucleus</keyword>
<evidence type="ECO:0000256" key="3">
    <source>
        <dbReference type="ARBA" id="ARBA00023125"/>
    </source>
</evidence>
<dbReference type="GO" id="GO:0008270">
    <property type="term" value="F:zinc ion binding"/>
    <property type="evidence" value="ECO:0007669"/>
    <property type="project" value="InterPro"/>
</dbReference>
<evidence type="ECO:0000313" key="8">
    <source>
        <dbReference type="Proteomes" id="UP000803844"/>
    </source>
</evidence>
<dbReference type="PANTHER" id="PTHR31845">
    <property type="entry name" value="FINGER DOMAIN PROTEIN, PUTATIVE-RELATED"/>
    <property type="match status" value="1"/>
</dbReference>
<name>A0A9P5CK61_CRYP1</name>
<dbReference type="RefSeq" id="XP_040771394.1">
    <property type="nucleotide sequence ID" value="XM_040916056.1"/>
</dbReference>
<dbReference type="GO" id="GO:0005634">
    <property type="term" value="C:nucleus"/>
    <property type="evidence" value="ECO:0007669"/>
    <property type="project" value="UniProtKB-SubCell"/>
</dbReference>
<reference evidence="7" key="1">
    <citation type="journal article" date="2020" name="Phytopathology">
        <title>Genome sequence of the chestnut blight fungus Cryphonectria parasitica EP155: A fundamental resource for an archetypical invasive plant pathogen.</title>
        <authorList>
            <person name="Crouch J.A."/>
            <person name="Dawe A."/>
            <person name="Aerts A."/>
            <person name="Barry K."/>
            <person name="Churchill A.C.L."/>
            <person name="Grimwood J."/>
            <person name="Hillman B."/>
            <person name="Milgroom M.G."/>
            <person name="Pangilinan J."/>
            <person name="Smith M."/>
            <person name="Salamov A."/>
            <person name="Schmutz J."/>
            <person name="Yadav J."/>
            <person name="Grigoriev I.V."/>
            <person name="Nuss D."/>
        </authorList>
    </citation>
    <scope>NUCLEOTIDE SEQUENCE</scope>
    <source>
        <strain evidence="7">EP155</strain>
    </source>
</reference>